<dbReference type="OrthoDB" id="195526at2"/>
<dbReference type="InterPro" id="IPR017946">
    <property type="entry name" value="PLC-like_Pdiesterase_TIM-brl"/>
</dbReference>
<dbReference type="SUPFAM" id="SSF51695">
    <property type="entry name" value="PLC-like phosphodiesterases"/>
    <property type="match status" value="1"/>
</dbReference>
<dbReference type="GO" id="GO:0008081">
    <property type="term" value="F:phosphoric diester hydrolase activity"/>
    <property type="evidence" value="ECO:0007669"/>
    <property type="project" value="InterPro"/>
</dbReference>
<dbReference type="EMBL" id="SODV01000002">
    <property type="protein sequence ID" value="TDW96597.1"/>
    <property type="molecule type" value="Genomic_DNA"/>
</dbReference>
<dbReference type="AlphaFoldDB" id="A0A4R8DGL5"/>
<gene>
    <name evidence="2" type="ORF">EDB95_4430</name>
</gene>
<feature type="signal peptide" evidence="1">
    <location>
        <begin position="1"/>
        <end position="21"/>
    </location>
</feature>
<evidence type="ECO:0000256" key="1">
    <source>
        <dbReference type="SAM" id="SignalP"/>
    </source>
</evidence>
<name>A0A4R8DGL5_9BACT</name>
<dbReference type="GO" id="GO:0006629">
    <property type="term" value="P:lipid metabolic process"/>
    <property type="evidence" value="ECO:0007669"/>
    <property type="project" value="InterPro"/>
</dbReference>
<accession>A0A4R8DGL5</accession>
<evidence type="ECO:0000313" key="3">
    <source>
        <dbReference type="Proteomes" id="UP000294498"/>
    </source>
</evidence>
<dbReference type="Gene3D" id="3.20.20.190">
    <property type="entry name" value="Phosphatidylinositol (PI) phosphodiesterase"/>
    <property type="match status" value="1"/>
</dbReference>
<organism evidence="2 3">
    <name type="scientific">Dinghuibacter silviterrae</name>
    <dbReference type="NCBI Taxonomy" id="1539049"/>
    <lineage>
        <taxon>Bacteria</taxon>
        <taxon>Pseudomonadati</taxon>
        <taxon>Bacteroidota</taxon>
        <taxon>Chitinophagia</taxon>
        <taxon>Chitinophagales</taxon>
        <taxon>Chitinophagaceae</taxon>
        <taxon>Dinghuibacter</taxon>
    </lineage>
</organism>
<dbReference type="Pfam" id="PF16670">
    <property type="entry name" value="PI-PLC-C1"/>
    <property type="match status" value="1"/>
</dbReference>
<keyword evidence="3" id="KW-1185">Reference proteome</keyword>
<keyword evidence="1" id="KW-0732">Signal</keyword>
<comment type="caution">
    <text evidence="2">The sequence shown here is derived from an EMBL/GenBank/DDBJ whole genome shotgun (WGS) entry which is preliminary data.</text>
</comment>
<reference evidence="2 3" key="1">
    <citation type="submission" date="2019-03" db="EMBL/GenBank/DDBJ databases">
        <title>Genomic Encyclopedia of Type Strains, Phase IV (KMG-IV): sequencing the most valuable type-strain genomes for metagenomic binning, comparative biology and taxonomic classification.</title>
        <authorList>
            <person name="Goeker M."/>
        </authorList>
    </citation>
    <scope>NUCLEOTIDE SEQUENCE [LARGE SCALE GENOMIC DNA]</scope>
    <source>
        <strain evidence="2 3">DSM 100059</strain>
    </source>
</reference>
<evidence type="ECO:0000313" key="2">
    <source>
        <dbReference type="EMBL" id="TDW96597.1"/>
    </source>
</evidence>
<dbReference type="InterPro" id="IPR032075">
    <property type="entry name" value="PI-PLC-C1"/>
</dbReference>
<dbReference type="Proteomes" id="UP000294498">
    <property type="component" value="Unassembled WGS sequence"/>
</dbReference>
<protein>
    <submittedName>
        <fullName evidence="2">Calcium-dependent phosphoinositide phospholipase C</fullName>
    </submittedName>
</protein>
<dbReference type="CDD" id="cd08589">
    <property type="entry name" value="PI-PLCc_SaPLC1_like"/>
    <property type="match status" value="1"/>
</dbReference>
<feature type="chain" id="PRO_5020388394" evidence="1">
    <location>
        <begin position="22"/>
        <end position="369"/>
    </location>
</feature>
<sequence>MKPTGIRVALPVFLLVLLSSAREKHSMDDLPLNMIQVIGSHNSYKQAIDPPLFNMIRYMGQSIANSLDYTHISLSDQLSMGLCNLEIDLYADTQGGKYAHPKGLSWEGRASRDFPYDPAGEMKAPGFKIMHIQDIDFRSSCPTLTACLNELRAWSDAHKGHPPVFITVNAKDDRIPGLTKPEKFTAGVFDQLDKALVEGLGADKLLTPDDVRGSEPTLERAVLDGHWPTMSNAKGKFIFILDEKGKKRAAYMAGHPSLQHRVLFADAPSGTPEAAFLIINDPIKNLDKIREYVRRGYIVRTRADEGTTEARRNDLNRFRAACASGAQIISTDYYRESTLFSSPYVIRFGEGGYLRENPLMGDERVLARQ</sequence>
<proteinExistence type="predicted"/>